<dbReference type="Proteomes" id="UP001221757">
    <property type="component" value="Unassembled WGS sequence"/>
</dbReference>
<comment type="caution">
    <text evidence="1">The sequence shown here is derived from an EMBL/GenBank/DDBJ whole genome shotgun (WGS) entry which is preliminary data.</text>
</comment>
<reference evidence="1" key="1">
    <citation type="submission" date="2023-03" db="EMBL/GenBank/DDBJ databases">
        <title>Massive genome expansion in bonnet fungi (Mycena s.s.) driven by repeated elements and novel gene families across ecological guilds.</title>
        <authorList>
            <consortium name="Lawrence Berkeley National Laboratory"/>
            <person name="Harder C.B."/>
            <person name="Miyauchi S."/>
            <person name="Viragh M."/>
            <person name="Kuo A."/>
            <person name="Thoen E."/>
            <person name="Andreopoulos B."/>
            <person name="Lu D."/>
            <person name="Skrede I."/>
            <person name="Drula E."/>
            <person name="Henrissat B."/>
            <person name="Morin E."/>
            <person name="Kohler A."/>
            <person name="Barry K."/>
            <person name="LaButti K."/>
            <person name="Morin E."/>
            <person name="Salamov A."/>
            <person name="Lipzen A."/>
            <person name="Mereny Z."/>
            <person name="Hegedus B."/>
            <person name="Baldrian P."/>
            <person name="Stursova M."/>
            <person name="Weitz H."/>
            <person name="Taylor A."/>
            <person name="Grigoriev I.V."/>
            <person name="Nagy L.G."/>
            <person name="Martin F."/>
            <person name="Kauserud H."/>
        </authorList>
    </citation>
    <scope>NUCLEOTIDE SEQUENCE</scope>
    <source>
        <strain evidence="1">CBHHK067</strain>
    </source>
</reference>
<dbReference type="AlphaFoldDB" id="A0AAD7FBW3"/>
<sequence length="177" mass="19413">MPIPPFCFSAPARHRLCASFSSTPYTSHRTNTIATLRATSRRPRYDVRPLLLILERQSSLVKFRSFATRATRHKSSFCAGPASYHRPGPCVPKYKLHCARTCASEIYPPMPRRAPLGGRLAVATPAATTFAADPGRESNTTETCFAARTFTMGSPIEPPPMTAKDAFLGYLHVRGAS</sequence>
<gene>
    <name evidence="1" type="ORF">B0H17DRAFT_1220555</name>
</gene>
<dbReference type="EMBL" id="JARKIE010000857">
    <property type="protein sequence ID" value="KAJ7614766.1"/>
    <property type="molecule type" value="Genomic_DNA"/>
</dbReference>
<accession>A0AAD7FBW3</accession>
<evidence type="ECO:0000313" key="2">
    <source>
        <dbReference type="Proteomes" id="UP001221757"/>
    </source>
</evidence>
<organism evidence="1 2">
    <name type="scientific">Mycena rosella</name>
    <name type="common">Pink bonnet</name>
    <name type="synonym">Agaricus rosellus</name>
    <dbReference type="NCBI Taxonomy" id="1033263"/>
    <lineage>
        <taxon>Eukaryota</taxon>
        <taxon>Fungi</taxon>
        <taxon>Dikarya</taxon>
        <taxon>Basidiomycota</taxon>
        <taxon>Agaricomycotina</taxon>
        <taxon>Agaricomycetes</taxon>
        <taxon>Agaricomycetidae</taxon>
        <taxon>Agaricales</taxon>
        <taxon>Marasmiineae</taxon>
        <taxon>Mycenaceae</taxon>
        <taxon>Mycena</taxon>
    </lineage>
</organism>
<proteinExistence type="predicted"/>
<keyword evidence="2" id="KW-1185">Reference proteome</keyword>
<name>A0AAD7FBW3_MYCRO</name>
<evidence type="ECO:0000313" key="1">
    <source>
        <dbReference type="EMBL" id="KAJ7614766.1"/>
    </source>
</evidence>
<protein>
    <submittedName>
        <fullName evidence="1">Uncharacterized protein</fullName>
    </submittedName>
</protein>